<proteinExistence type="predicted"/>
<reference evidence="1 2" key="1">
    <citation type="submission" date="2024-02" db="EMBL/GenBank/DDBJ databases">
        <authorList>
            <person name="Chen Y."/>
            <person name="Shah S."/>
            <person name="Dougan E. K."/>
            <person name="Thang M."/>
            <person name="Chan C."/>
        </authorList>
    </citation>
    <scope>NUCLEOTIDE SEQUENCE [LARGE SCALE GENOMIC DNA]</scope>
</reference>
<gene>
    <name evidence="1" type="ORF">CCMP2556_LOCUS3865</name>
</gene>
<name>A0ABP0HXP3_9DINO</name>
<keyword evidence="2" id="KW-1185">Reference proteome</keyword>
<comment type="caution">
    <text evidence="1">The sequence shown here is derived from an EMBL/GenBank/DDBJ whole genome shotgun (WGS) entry which is preliminary data.</text>
</comment>
<sequence length="128" mass="14956">MPSTCYPIVRSVFPIFQEPWYSISLKVKEGLERAGCSVYNPNTDNAELCKQMQIEQKTNDRWLLTFNENLAKVMATQGFVIQIQQGVEREKSFMQDAHGTSQGWCRKMQWYFVFIGGFSFVQHEETRD</sequence>
<evidence type="ECO:0000313" key="1">
    <source>
        <dbReference type="EMBL" id="CAK8994990.1"/>
    </source>
</evidence>
<organism evidence="1 2">
    <name type="scientific">Durusdinium trenchii</name>
    <dbReference type="NCBI Taxonomy" id="1381693"/>
    <lineage>
        <taxon>Eukaryota</taxon>
        <taxon>Sar</taxon>
        <taxon>Alveolata</taxon>
        <taxon>Dinophyceae</taxon>
        <taxon>Suessiales</taxon>
        <taxon>Symbiodiniaceae</taxon>
        <taxon>Durusdinium</taxon>
    </lineage>
</organism>
<evidence type="ECO:0000313" key="2">
    <source>
        <dbReference type="Proteomes" id="UP001642484"/>
    </source>
</evidence>
<accession>A0ABP0HXP3</accession>
<dbReference type="EMBL" id="CAXAMN010001537">
    <property type="protein sequence ID" value="CAK8994990.1"/>
    <property type="molecule type" value="Genomic_DNA"/>
</dbReference>
<protein>
    <submittedName>
        <fullName evidence="1">Uncharacterized protein</fullName>
    </submittedName>
</protein>
<dbReference type="Proteomes" id="UP001642484">
    <property type="component" value="Unassembled WGS sequence"/>
</dbReference>